<dbReference type="Proteomes" id="UP000230292">
    <property type="component" value="Unassembled WGS sequence"/>
</dbReference>
<dbReference type="CDD" id="cd02947">
    <property type="entry name" value="TRX_family"/>
    <property type="match status" value="1"/>
</dbReference>
<dbReference type="Gene3D" id="3.40.30.10">
    <property type="entry name" value="Glutaredoxin"/>
    <property type="match status" value="1"/>
</dbReference>
<evidence type="ECO:0000256" key="1">
    <source>
        <dbReference type="SAM" id="MobiDB-lite"/>
    </source>
</evidence>
<gene>
    <name evidence="3" type="ORF">COW24_01905</name>
</gene>
<accession>A0A2M7H4F3</accession>
<proteinExistence type="predicted"/>
<dbReference type="InterPro" id="IPR017937">
    <property type="entry name" value="Thioredoxin_CS"/>
</dbReference>
<feature type="compositionally biased region" description="Polar residues" evidence="1">
    <location>
        <begin position="49"/>
        <end position="63"/>
    </location>
</feature>
<dbReference type="EMBL" id="PFGC01000022">
    <property type="protein sequence ID" value="PIW37110.1"/>
    <property type="molecule type" value="Genomic_DNA"/>
</dbReference>
<evidence type="ECO:0000313" key="3">
    <source>
        <dbReference type="EMBL" id="PIW37110.1"/>
    </source>
</evidence>
<dbReference type="Pfam" id="PF00085">
    <property type="entry name" value="Thioredoxin"/>
    <property type="match status" value="1"/>
</dbReference>
<feature type="compositionally biased region" description="Acidic residues" evidence="1">
    <location>
        <begin position="64"/>
        <end position="80"/>
    </location>
</feature>
<evidence type="ECO:0000313" key="4">
    <source>
        <dbReference type="Proteomes" id="UP000230292"/>
    </source>
</evidence>
<dbReference type="PROSITE" id="PS00194">
    <property type="entry name" value="THIOREDOXIN_1"/>
    <property type="match status" value="1"/>
</dbReference>
<dbReference type="PROSITE" id="PS51352">
    <property type="entry name" value="THIOREDOXIN_2"/>
    <property type="match status" value="1"/>
</dbReference>
<protein>
    <recommendedName>
        <fullName evidence="2">Thioredoxin domain-containing protein</fullName>
    </recommendedName>
</protein>
<dbReference type="InterPro" id="IPR036249">
    <property type="entry name" value="Thioredoxin-like_sf"/>
</dbReference>
<evidence type="ECO:0000259" key="2">
    <source>
        <dbReference type="PROSITE" id="PS51352"/>
    </source>
</evidence>
<sequence length="218" mass="23320">MTRKTRNAIFGIGTIAAALVLMGTGCPWLSGGEADSETKPIQQIPVDQTATDNQAAEGQMENINDTDQDPEEVMESDTTESVESGSEDAGVGGNDEGGLFEPGAEPEAAASETVSQEAGLYTDYSPERLESLTGRTIIFFHAGWCPTCRALESDILAHLSDIPSDVTILKADYDTELDLRKEYRVNVQSTLVQIDESGNAVTTISGVTRLESVLSQLK</sequence>
<name>A0A2M7H4F3_9BACT</name>
<organism evidence="3 4">
    <name type="scientific">Candidatus Kerfeldbacteria bacterium CG15_BIG_FIL_POST_REV_8_21_14_020_45_12</name>
    <dbReference type="NCBI Taxonomy" id="2014247"/>
    <lineage>
        <taxon>Bacteria</taxon>
        <taxon>Candidatus Kerfeldiibacteriota</taxon>
    </lineage>
</organism>
<dbReference type="PROSITE" id="PS51257">
    <property type="entry name" value="PROKAR_LIPOPROTEIN"/>
    <property type="match status" value="1"/>
</dbReference>
<dbReference type="InterPro" id="IPR013766">
    <property type="entry name" value="Thioredoxin_domain"/>
</dbReference>
<feature type="compositionally biased region" description="Low complexity" evidence="1">
    <location>
        <begin position="97"/>
        <end position="110"/>
    </location>
</feature>
<dbReference type="SUPFAM" id="SSF52833">
    <property type="entry name" value="Thioredoxin-like"/>
    <property type="match status" value="1"/>
</dbReference>
<feature type="region of interest" description="Disordered" evidence="1">
    <location>
        <begin position="49"/>
        <end position="117"/>
    </location>
</feature>
<dbReference type="AlphaFoldDB" id="A0A2M7H4F3"/>
<comment type="caution">
    <text evidence="3">The sequence shown here is derived from an EMBL/GenBank/DDBJ whole genome shotgun (WGS) entry which is preliminary data.</text>
</comment>
<feature type="domain" description="Thioredoxin" evidence="2">
    <location>
        <begin position="99"/>
        <end position="218"/>
    </location>
</feature>
<reference evidence="3 4" key="1">
    <citation type="submission" date="2017-09" db="EMBL/GenBank/DDBJ databases">
        <title>Depth-based differentiation of microbial function through sediment-hosted aquifers and enrichment of novel symbionts in the deep terrestrial subsurface.</title>
        <authorList>
            <person name="Probst A.J."/>
            <person name="Ladd B."/>
            <person name="Jarett J.K."/>
            <person name="Geller-Mcgrath D.E."/>
            <person name="Sieber C.M."/>
            <person name="Emerson J.B."/>
            <person name="Anantharaman K."/>
            <person name="Thomas B.C."/>
            <person name="Malmstrom R."/>
            <person name="Stieglmeier M."/>
            <person name="Klingl A."/>
            <person name="Woyke T."/>
            <person name="Ryan C.M."/>
            <person name="Banfield J.F."/>
        </authorList>
    </citation>
    <scope>NUCLEOTIDE SEQUENCE [LARGE SCALE GENOMIC DNA]</scope>
    <source>
        <strain evidence="3">CG15_BIG_FIL_POST_REV_8_21_14_020_45_12</strain>
    </source>
</reference>